<organism evidence="1 2">
    <name type="scientific">Paramagnetospirillum kuznetsovii</name>
    <dbReference type="NCBI Taxonomy" id="2053833"/>
    <lineage>
        <taxon>Bacteria</taxon>
        <taxon>Pseudomonadati</taxon>
        <taxon>Pseudomonadota</taxon>
        <taxon>Alphaproteobacteria</taxon>
        <taxon>Rhodospirillales</taxon>
        <taxon>Magnetospirillaceae</taxon>
        <taxon>Paramagnetospirillum</taxon>
    </lineage>
</organism>
<accession>A0A364NZ62</accession>
<reference evidence="1 2" key="1">
    <citation type="submission" date="2017-11" db="EMBL/GenBank/DDBJ databases">
        <title>Draft genome sequence of magnetotactic bacterium Magnetospirillum kuznetsovii LBB-42.</title>
        <authorList>
            <person name="Grouzdev D.S."/>
            <person name="Rysina M.S."/>
            <person name="Baslerov R.V."/>
            <person name="Koziaeva V."/>
        </authorList>
    </citation>
    <scope>NUCLEOTIDE SEQUENCE [LARGE SCALE GENOMIC DNA]</scope>
    <source>
        <strain evidence="1 2">LBB-42</strain>
    </source>
</reference>
<name>A0A364NZ62_9PROT</name>
<protein>
    <submittedName>
        <fullName evidence="1">Uncharacterized protein</fullName>
    </submittedName>
</protein>
<gene>
    <name evidence="1" type="ORF">CU669_09255</name>
</gene>
<comment type="caution">
    <text evidence="1">The sequence shown here is derived from an EMBL/GenBank/DDBJ whole genome shotgun (WGS) entry which is preliminary data.</text>
</comment>
<dbReference type="EMBL" id="PGTO01000005">
    <property type="protein sequence ID" value="RAU22300.1"/>
    <property type="molecule type" value="Genomic_DNA"/>
</dbReference>
<dbReference type="AlphaFoldDB" id="A0A364NZ62"/>
<keyword evidence="2" id="KW-1185">Reference proteome</keyword>
<proteinExistence type="predicted"/>
<evidence type="ECO:0000313" key="2">
    <source>
        <dbReference type="Proteomes" id="UP000251075"/>
    </source>
</evidence>
<dbReference type="RefSeq" id="WP_112143966.1">
    <property type="nucleotide sequence ID" value="NZ_PGTO01000005.1"/>
</dbReference>
<evidence type="ECO:0000313" key="1">
    <source>
        <dbReference type="EMBL" id="RAU22300.1"/>
    </source>
</evidence>
<dbReference type="Proteomes" id="UP000251075">
    <property type="component" value="Unassembled WGS sequence"/>
</dbReference>
<sequence>MNASVETVTITCPGGGTITLTKHQDQDVSFVDAGGTRQGNATEAMIKLFATIKANGSGTAPVIGRVDH</sequence>